<dbReference type="AlphaFoldDB" id="U5QR61"/>
<keyword evidence="2" id="KW-1185">Reference proteome</keyword>
<dbReference type="Pfam" id="PF10742">
    <property type="entry name" value="DUF2555"/>
    <property type="match status" value="1"/>
</dbReference>
<sequence>MQKAMATSSRTKTLEDWTPQDVAELARRLEEDSYEHAFDALADWQVLKALQYRRPHLVDAYVHLLELEEDES</sequence>
<organism evidence="1 2">
    <name type="scientific">Gloeobacter kilaueensis (strain ATCC BAA-2537 / CCAP 1431/1 / ULC 316 / JS1)</name>
    <dbReference type="NCBI Taxonomy" id="1183438"/>
    <lineage>
        <taxon>Bacteria</taxon>
        <taxon>Bacillati</taxon>
        <taxon>Cyanobacteriota</taxon>
        <taxon>Cyanophyceae</taxon>
        <taxon>Gloeobacterales</taxon>
        <taxon>Gloeobacteraceae</taxon>
        <taxon>Gloeobacter</taxon>
    </lineage>
</organism>
<dbReference type="Proteomes" id="UP000017396">
    <property type="component" value="Chromosome"/>
</dbReference>
<gene>
    <name evidence="1" type="ORF">GKIL_3964</name>
</gene>
<dbReference type="KEGG" id="glj:GKIL_3964"/>
<evidence type="ECO:0008006" key="3">
    <source>
        <dbReference type="Google" id="ProtNLM"/>
    </source>
</evidence>
<dbReference type="InterPro" id="IPR019678">
    <property type="entry name" value="DUF2555"/>
</dbReference>
<dbReference type="STRING" id="1183438.GKIL_3964"/>
<accession>U5QR61</accession>
<evidence type="ECO:0000313" key="2">
    <source>
        <dbReference type="Proteomes" id="UP000017396"/>
    </source>
</evidence>
<protein>
    <recommendedName>
        <fullName evidence="3">DUF2555 domain-containing protein</fullName>
    </recommendedName>
</protein>
<dbReference type="EMBL" id="CP003587">
    <property type="protein sequence ID" value="AGY60210.1"/>
    <property type="molecule type" value="Genomic_DNA"/>
</dbReference>
<dbReference type="HOGENOM" id="CLU_186686_0_0_3"/>
<evidence type="ECO:0000313" key="1">
    <source>
        <dbReference type="EMBL" id="AGY60210.1"/>
    </source>
</evidence>
<dbReference type="eggNOG" id="COG3536">
    <property type="taxonomic scope" value="Bacteria"/>
</dbReference>
<name>U5QR61_GLOK1</name>
<reference evidence="1 2" key="1">
    <citation type="journal article" date="2013" name="PLoS ONE">
        <title>Cultivation and Complete Genome Sequencing of Gloeobacter kilaueensis sp. nov., from a Lava Cave in Kilauea Caldera, Hawai'i.</title>
        <authorList>
            <person name="Saw J.H."/>
            <person name="Schatz M."/>
            <person name="Brown M.V."/>
            <person name="Kunkel D.D."/>
            <person name="Foster J.S."/>
            <person name="Shick H."/>
            <person name="Christensen S."/>
            <person name="Hou S."/>
            <person name="Wan X."/>
            <person name="Donachie S.P."/>
        </authorList>
    </citation>
    <scope>NUCLEOTIDE SEQUENCE [LARGE SCALE GENOMIC DNA]</scope>
    <source>
        <strain evidence="2">JS</strain>
    </source>
</reference>
<dbReference type="OrthoDB" id="488396at2"/>
<proteinExistence type="predicted"/>